<evidence type="ECO:0000313" key="9">
    <source>
        <dbReference type="Proteomes" id="UP000886752"/>
    </source>
</evidence>
<dbReference type="InterPro" id="IPR051461">
    <property type="entry name" value="UPF0750_membrane"/>
</dbReference>
<dbReference type="Pfam" id="PF10035">
    <property type="entry name" value="DUF2179"/>
    <property type="match status" value="1"/>
</dbReference>
<dbReference type="InterPro" id="IPR003740">
    <property type="entry name" value="YitT"/>
</dbReference>
<feature type="transmembrane region" description="Helical" evidence="6">
    <location>
        <begin position="14"/>
        <end position="34"/>
    </location>
</feature>
<protein>
    <submittedName>
        <fullName evidence="8">YitT family protein</fullName>
    </submittedName>
</protein>
<comment type="caution">
    <text evidence="8">The sequence shown here is derived from an EMBL/GenBank/DDBJ whole genome shotgun (WGS) entry which is preliminary data.</text>
</comment>
<dbReference type="Gene3D" id="3.30.70.120">
    <property type="match status" value="1"/>
</dbReference>
<dbReference type="InterPro" id="IPR019264">
    <property type="entry name" value="DUF2179"/>
</dbReference>
<name>A0A9D1TP58_9BACT</name>
<accession>A0A9D1TP58</accession>
<reference evidence="8" key="2">
    <citation type="submission" date="2021-04" db="EMBL/GenBank/DDBJ databases">
        <authorList>
            <person name="Gilroy R."/>
        </authorList>
    </citation>
    <scope>NUCLEOTIDE SEQUENCE</scope>
    <source>
        <strain evidence="8">ChiHecec2B26-446</strain>
    </source>
</reference>
<organism evidence="8 9">
    <name type="scientific">Candidatus Desulfovibrio intestinipullorum</name>
    <dbReference type="NCBI Taxonomy" id="2838536"/>
    <lineage>
        <taxon>Bacteria</taxon>
        <taxon>Pseudomonadati</taxon>
        <taxon>Thermodesulfobacteriota</taxon>
        <taxon>Desulfovibrionia</taxon>
        <taxon>Desulfovibrionales</taxon>
        <taxon>Desulfovibrionaceae</taxon>
        <taxon>Desulfovibrio</taxon>
    </lineage>
</organism>
<proteinExistence type="predicted"/>
<dbReference type="InterPro" id="IPR015867">
    <property type="entry name" value="N-reg_PII/ATP_PRibTrfase_C"/>
</dbReference>
<dbReference type="AlphaFoldDB" id="A0A9D1TP58"/>
<evidence type="ECO:0000256" key="4">
    <source>
        <dbReference type="ARBA" id="ARBA00022989"/>
    </source>
</evidence>
<dbReference type="PANTHER" id="PTHR33545">
    <property type="entry name" value="UPF0750 MEMBRANE PROTEIN YITT-RELATED"/>
    <property type="match status" value="1"/>
</dbReference>
<dbReference type="PIRSF" id="PIRSF006483">
    <property type="entry name" value="Membrane_protein_YitT"/>
    <property type="match status" value="1"/>
</dbReference>
<evidence type="ECO:0000256" key="5">
    <source>
        <dbReference type="ARBA" id="ARBA00023136"/>
    </source>
</evidence>
<feature type="transmembrane region" description="Helical" evidence="6">
    <location>
        <begin position="63"/>
        <end position="81"/>
    </location>
</feature>
<keyword evidence="3 6" id="KW-0812">Transmembrane</keyword>
<evidence type="ECO:0000256" key="6">
    <source>
        <dbReference type="SAM" id="Phobius"/>
    </source>
</evidence>
<reference evidence="8" key="1">
    <citation type="journal article" date="2021" name="PeerJ">
        <title>Extensive microbial diversity within the chicken gut microbiome revealed by metagenomics and culture.</title>
        <authorList>
            <person name="Gilroy R."/>
            <person name="Ravi A."/>
            <person name="Getino M."/>
            <person name="Pursley I."/>
            <person name="Horton D.L."/>
            <person name="Alikhan N.F."/>
            <person name="Baker D."/>
            <person name="Gharbi K."/>
            <person name="Hall N."/>
            <person name="Watson M."/>
            <person name="Adriaenssens E.M."/>
            <person name="Foster-Nyarko E."/>
            <person name="Jarju S."/>
            <person name="Secka A."/>
            <person name="Antonio M."/>
            <person name="Oren A."/>
            <person name="Chaudhuri R.R."/>
            <person name="La Ragione R."/>
            <person name="Hildebrand F."/>
            <person name="Pallen M.J."/>
        </authorList>
    </citation>
    <scope>NUCLEOTIDE SEQUENCE</scope>
    <source>
        <strain evidence="8">ChiHecec2B26-446</strain>
    </source>
</reference>
<keyword evidence="2" id="KW-1003">Cell membrane</keyword>
<keyword evidence="4 6" id="KW-1133">Transmembrane helix</keyword>
<feature type="transmembrane region" description="Helical" evidence="6">
    <location>
        <begin position="88"/>
        <end position="110"/>
    </location>
</feature>
<feature type="transmembrane region" description="Helical" evidence="6">
    <location>
        <begin position="154"/>
        <end position="177"/>
    </location>
</feature>
<comment type="subcellular location">
    <subcellularLocation>
        <location evidence="1">Cell membrane</location>
        <topology evidence="1">Multi-pass membrane protein</topology>
    </subcellularLocation>
</comment>
<gene>
    <name evidence="8" type="ORF">H9894_03860</name>
</gene>
<sequence length="290" mass="32199">MLKQTYNRKLAESVWWNLLLLTVGGSIQAICLQCISPQHEFLATGLMGMSLLAHFVTDQLSVSVWYFLFSVPLFIVGRFCVSKRFLLYTLYGTCVTTIAGSIYNHFGYVVPVENELYAAVLGGVLLGTGGGIMLRSLGSGGALDIISVTLRNRWNIAIGQFSLCVNLVVFSLGYLMGYDFDRVMASIIMIFINSRMMETVLGMFNHRKLVLIISDRGEEVAEAIMVSEPFGVTMMRGKGAYLGNNKEILMTVTNNMALKRLENLVFSVDPHALYIVENTFYVAGGQFSRN</sequence>
<dbReference type="EMBL" id="DXHV01000041">
    <property type="protein sequence ID" value="HIW00305.1"/>
    <property type="molecule type" value="Genomic_DNA"/>
</dbReference>
<keyword evidence="5 6" id="KW-0472">Membrane</keyword>
<evidence type="ECO:0000256" key="3">
    <source>
        <dbReference type="ARBA" id="ARBA00022692"/>
    </source>
</evidence>
<evidence type="ECO:0000313" key="8">
    <source>
        <dbReference type="EMBL" id="HIW00305.1"/>
    </source>
</evidence>
<feature type="domain" description="DUF2179" evidence="7">
    <location>
        <begin position="230"/>
        <end position="284"/>
    </location>
</feature>
<dbReference type="PANTHER" id="PTHR33545:SF5">
    <property type="entry name" value="UPF0750 MEMBRANE PROTEIN YITT"/>
    <property type="match status" value="1"/>
</dbReference>
<dbReference type="Pfam" id="PF02588">
    <property type="entry name" value="YitT_membrane"/>
    <property type="match status" value="1"/>
</dbReference>
<dbReference type="Proteomes" id="UP000886752">
    <property type="component" value="Unassembled WGS sequence"/>
</dbReference>
<dbReference type="GO" id="GO:0005886">
    <property type="term" value="C:plasma membrane"/>
    <property type="evidence" value="ECO:0007669"/>
    <property type="project" value="UniProtKB-SubCell"/>
</dbReference>
<evidence type="ECO:0000256" key="2">
    <source>
        <dbReference type="ARBA" id="ARBA00022475"/>
    </source>
</evidence>
<evidence type="ECO:0000256" key="1">
    <source>
        <dbReference type="ARBA" id="ARBA00004651"/>
    </source>
</evidence>
<feature type="transmembrane region" description="Helical" evidence="6">
    <location>
        <begin position="116"/>
        <end position="134"/>
    </location>
</feature>
<dbReference type="CDD" id="cd16380">
    <property type="entry name" value="YitT_C"/>
    <property type="match status" value="1"/>
</dbReference>
<evidence type="ECO:0000259" key="7">
    <source>
        <dbReference type="Pfam" id="PF10035"/>
    </source>
</evidence>